<dbReference type="InterPro" id="IPR032341">
    <property type="entry name" value="MITD1_C"/>
</dbReference>
<dbReference type="Proteomes" id="UP000319792">
    <property type="component" value="Unassembled WGS sequence"/>
</dbReference>
<dbReference type="NCBIfam" id="TIGR02688">
    <property type="entry name" value="BREX system Lon protease-like protein BrxL"/>
    <property type="match status" value="1"/>
</dbReference>
<dbReference type="GO" id="GO:0006508">
    <property type="term" value="P:proteolysis"/>
    <property type="evidence" value="ECO:0007669"/>
    <property type="project" value="UniProtKB-KW"/>
</dbReference>
<dbReference type="OrthoDB" id="5297084at2"/>
<proteinExistence type="predicted"/>
<feature type="region of interest" description="Disordered" evidence="1">
    <location>
        <begin position="1"/>
        <end position="32"/>
    </location>
</feature>
<feature type="domain" description="MITD1 C-terminal phospholipase D-like" evidence="2">
    <location>
        <begin position="572"/>
        <end position="719"/>
    </location>
</feature>
<reference evidence="4 5" key="1">
    <citation type="submission" date="2019-06" db="EMBL/GenBank/DDBJ databases">
        <authorList>
            <person name="Teng J.L.L."/>
            <person name="Lee H.H."/>
            <person name="Lau S.K.P."/>
            <person name="Woo P.C.Y."/>
        </authorList>
    </citation>
    <scope>NUCLEOTIDE SEQUENCE [LARGE SCALE GENOMIC DNA]</scope>
    <source>
        <strain evidence="4 5">HKU70</strain>
    </source>
</reference>
<comment type="caution">
    <text evidence="4">The sequence shown here is derived from an EMBL/GenBank/DDBJ whole genome shotgun (WGS) entry which is preliminary data.</text>
</comment>
<dbReference type="EMBL" id="VIGV01000002">
    <property type="protein sequence ID" value="TWS24836.1"/>
    <property type="molecule type" value="Genomic_DNA"/>
</dbReference>
<feature type="region of interest" description="Disordered" evidence="1">
    <location>
        <begin position="523"/>
        <end position="543"/>
    </location>
</feature>
<dbReference type="Pfam" id="PF13337">
    <property type="entry name" value="BrxL_ATPase"/>
    <property type="match status" value="1"/>
</dbReference>
<dbReference type="InterPro" id="IPR038113">
    <property type="entry name" value="MITD1_C_sf"/>
</dbReference>
<evidence type="ECO:0000256" key="1">
    <source>
        <dbReference type="SAM" id="MobiDB-lite"/>
    </source>
</evidence>
<name>A0A5C5RPA1_9ACTN</name>
<gene>
    <name evidence="4" type="primary">brxL</name>
    <name evidence="4" type="ORF">FK268_06220</name>
</gene>
<evidence type="ECO:0000259" key="3">
    <source>
        <dbReference type="Pfam" id="PF20442"/>
    </source>
</evidence>
<dbReference type="InterPro" id="IPR046838">
    <property type="entry name" value="BrxL_N"/>
</dbReference>
<feature type="domain" description="BREX system Lon protease-like BrxL N-terminal" evidence="3">
    <location>
        <begin position="42"/>
        <end position="171"/>
    </location>
</feature>
<organism evidence="4 5">
    <name type="scientific">Tsukamurella sputi</name>
    <dbReference type="NCBI Taxonomy" id="2591848"/>
    <lineage>
        <taxon>Bacteria</taxon>
        <taxon>Bacillati</taxon>
        <taxon>Actinomycetota</taxon>
        <taxon>Actinomycetes</taxon>
        <taxon>Mycobacteriales</taxon>
        <taxon>Tsukamurellaceae</taxon>
        <taxon>Tsukamurella</taxon>
    </lineage>
</organism>
<dbReference type="RefSeq" id="WP_146432297.1">
    <property type="nucleotide sequence ID" value="NZ_VIGV01000002.1"/>
</dbReference>
<dbReference type="Pfam" id="PF20442">
    <property type="entry name" value="BrxL_N"/>
    <property type="match status" value="1"/>
</dbReference>
<dbReference type="InterPro" id="IPR014061">
    <property type="entry name" value="BrxL-like"/>
</dbReference>
<dbReference type="Pfam" id="PF16565">
    <property type="entry name" value="MIT_C"/>
    <property type="match status" value="1"/>
</dbReference>
<keyword evidence="4" id="KW-0378">Hydrolase</keyword>
<dbReference type="AlphaFoldDB" id="A0A5C5RPA1"/>
<reference evidence="4 5" key="2">
    <citation type="submission" date="2019-08" db="EMBL/GenBank/DDBJ databases">
        <title>Tsukamurella conjunctivitidis sp. nov., Tsukamurella assacharolytica sp. nov. and Tsukamurella sputae sp. nov. isolated from patients with conjunctivitis, bacteraemia (lymphoma) and respiratory infection (sputum) in Hong Kong.</title>
        <authorList>
            <person name="Fok K.M.N."/>
            <person name="Fong J.Y.H."/>
        </authorList>
    </citation>
    <scope>NUCLEOTIDE SEQUENCE [LARGE SCALE GENOMIC DNA]</scope>
    <source>
        <strain evidence="4 5">HKU70</strain>
    </source>
</reference>
<sequence>MTRSESDFDSVNSDPTLDDPSTEVGAATTDTSELDAKANAQFPGFVVRKDLVGRIKGNAVVPGYVLEFLLAQYCATDDPATIEAGIESVRDILAKHYVHRGEAELIKSTIRDRGKHRVIDKISVILDEKRDKHTASFGNLGLRGVPIDDGTVRNNRKLLTGGVWCMVDVEYLGGEGTEDRWMIAALRPIQLGQFDAARYISARESFSTDEWIDLLVSTVGFDPAKLSPRAKLLQLVRLVPFVERNYNLVELGPKGTGKSHVYSEFSPHGTLISGGEVTAAKLFVNNASKSIGLVGYWDVVAFDEFAGQKRVDKTLVDIMKNYMANKSFSRGTDTQTAEASMVFIGNTSRPVPTMLAHSDLFEALPESYHDAAYLDRIHHYLPGWEVEIIRRELFTTGYGFVVDYLAEALRHLRGLDFSDRYAADFTLSEQISQRDRDGVRKTFSGLMKLIHPGGNAGPDEVEALLRFAIEGRKRVKDQILRIDSTMDAVTFGYTDAGGTWHDVATREELDYPRLYHRDGAVAEGDDEDLGEAPSGNTGGSVPLGGTTVAAADGPYVEELFTGVIDVPDDSIGHSYANLLLPHLVGATDIEIIDPYIRAPYQVRNLYDLLLEVIGAKAPEDTVSVKLVTAEEKTSEDRNRAQLIALLEIKNAVAEGGVEFDVEFRPGIHDRQITTDSGWRIMLGRGLDIFQPYSGSGRFDLRHRFQQFRRTRATTVTYIKVD</sequence>
<accession>A0A5C5RPA1</accession>
<evidence type="ECO:0000313" key="5">
    <source>
        <dbReference type="Proteomes" id="UP000319792"/>
    </source>
</evidence>
<keyword evidence="4" id="KW-0645">Protease</keyword>
<dbReference type="GO" id="GO:0008233">
    <property type="term" value="F:peptidase activity"/>
    <property type="evidence" value="ECO:0007669"/>
    <property type="project" value="UniProtKB-KW"/>
</dbReference>
<dbReference type="Gene3D" id="3.30.870.30">
    <property type="entry name" value="MITD, C-terminal phospholipase D-like domain"/>
    <property type="match status" value="1"/>
</dbReference>
<protein>
    <submittedName>
        <fullName evidence="4">BREX system Lon protease-like protein BrxL</fullName>
    </submittedName>
</protein>
<evidence type="ECO:0000313" key="4">
    <source>
        <dbReference type="EMBL" id="TWS24836.1"/>
    </source>
</evidence>
<keyword evidence="5" id="KW-1185">Reference proteome</keyword>
<evidence type="ECO:0000259" key="2">
    <source>
        <dbReference type="Pfam" id="PF16565"/>
    </source>
</evidence>